<keyword evidence="2 4" id="KW-0694">RNA-binding</keyword>
<dbReference type="InterPro" id="IPR000748">
    <property type="entry name" value="PsdUridine_synth_RsuA/RluB/E/F"/>
</dbReference>
<dbReference type="SMART" id="SM00363">
    <property type="entry name" value="S4"/>
    <property type="match status" value="1"/>
</dbReference>
<dbReference type="InterPro" id="IPR042092">
    <property type="entry name" value="PsdUridine_s_RsuA/RluB/E/F_cat"/>
</dbReference>
<dbReference type="CDD" id="cd02870">
    <property type="entry name" value="PseudoU_synth_RsuA_like"/>
    <property type="match status" value="1"/>
</dbReference>
<dbReference type="InterPro" id="IPR036986">
    <property type="entry name" value="S4_RNA-bd_sf"/>
</dbReference>
<dbReference type="InterPro" id="IPR050343">
    <property type="entry name" value="RsuA_PseudoU_synthase"/>
</dbReference>
<reference evidence="8" key="1">
    <citation type="submission" date="2018-02" db="EMBL/GenBank/DDBJ databases">
        <authorList>
            <person name="Hausmann B."/>
        </authorList>
    </citation>
    <scope>NUCLEOTIDE SEQUENCE [LARGE SCALE GENOMIC DNA]</scope>
    <source>
        <strain evidence="8">Peat soil MAG SbA1</strain>
    </source>
</reference>
<comment type="similarity">
    <text evidence="1 5">Belongs to the pseudouridine synthase RsuA family.</text>
</comment>
<dbReference type="FunFam" id="3.30.70.1560:FF:000001">
    <property type="entry name" value="Pseudouridine synthase"/>
    <property type="match status" value="1"/>
</dbReference>
<sequence>MPLERLQKIIAAAGIASRRKAEELISSGHVQVNGQVVTELGTKADPEIDHVRVNGKLLHGAQRHVYLLLNKPKGYVTTMSDPEKRPTVMDLIRGVKGRVYPVGRLDYASEGLLLLTNDGELAHRLMKAASHVPKTYVVKVAGTPNEQAIAKLRAGVSIATDDGKRVRTNPAAVRVVKEAANPWYEITLIEGRNRQIRRMFEAVGHHVEKIKRVRYGPLTLDVPPGEFRPLTLKEVDRLRSASGMRKEVVS</sequence>
<dbReference type="GO" id="GO:0005829">
    <property type="term" value="C:cytosol"/>
    <property type="evidence" value="ECO:0007669"/>
    <property type="project" value="UniProtKB-ARBA"/>
</dbReference>
<protein>
    <recommendedName>
        <fullName evidence="5">Pseudouridine synthase</fullName>
        <ecNumber evidence="5">5.4.99.-</ecNumber>
    </recommendedName>
</protein>
<proteinExistence type="inferred from homology"/>
<evidence type="ECO:0000256" key="5">
    <source>
        <dbReference type="RuleBase" id="RU003887"/>
    </source>
</evidence>
<dbReference type="FunFam" id="3.10.290.10:FF:000003">
    <property type="entry name" value="Pseudouridine synthase"/>
    <property type="match status" value="1"/>
</dbReference>
<evidence type="ECO:0000313" key="8">
    <source>
        <dbReference type="Proteomes" id="UP000238701"/>
    </source>
</evidence>
<dbReference type="NCBIfam" id="TIGR00093">
    <property type="entry name" value="pseudouridine synthase"/>
    <property type="match status" value="1"/>
</dbReference>
<evidence type="ECO:0000256" key="2">
    <source>
        <dbReference type="ARBA" id="ARBA00022884"/>
    </source>
</evidence>
<dbReference type="Gene3D" id="3.10.290.10">
    <property type="entry name" value="RNA-binding S4 domain"/>
    <property type="match status" value="1"/>
</dbReference>
<gene>
    <name evidence="7" type="primary">rluB</name>
    <name evidence="7" type="ORF">SBA1_410017</name>
</gene>
<evidence type="ECO:0000313" key="7">
    <source>
        <dbReference type="EMBL" id="SPF41971.1"/>
    </source>
</evidence>
<dbReference type="PROSITE" id="PS50889">
    <property type="entry name" value="S4"/>
    <property type="match status" value="1"/>
</dbReference>
<dbReference type="InterPro" id="IPR018496">
    <property type="entry name" value="PsdUridine_synth_RsuA/RluB_CS"/>
</dbReference>
<accession>A0A2U3KQP9</accession>
<dbReference type="Pfam" id="PF00849">
    <property type="entry name" value="PseudoU_synth_2"/>
    <property type="match status" value="1"/>
</dbReference>
<dbReference type="InterPro" id="IPR002942">
    <property type="entry name" value="S4_RNA-bd"/>
</dbReference>
<evidence type="ECO:0000256" key="1">
    <source>
        <dbReference type="ARBA" id="ARBA00008348"/>
    </source>
</evidence>
<dbReference type="OrthoDB" id="9807213at2"/>
<dbReference type="GO" id="GO:0003723">
    <property type="term" value="F:RNA binding"/>
    <property type="evidence" value="ECO:0007669"/>
    <property type="project" value="UniProtKB-KW"/>
</dbReference>
<dbReference type="SUPFAM" id="SSF55120">
    <property type="entry name" value="Pseudouridine synthase"/>
    <property type="match status" value="1"/>
</dbReference>
<dbReference type="PANTHER" id="PTHR47683:SF2">
    <property type="entry name" value="RNA-BINDING S4 DOMAIN-CONTAINING PROTEIN"/>
    <property type="match status" value="1"/>
</dbReference>
<dbReference type="InterPro" id="IPR006145">
    <property type="entry name" value="PsdUridine_synth_RsuA/RluA"/>
</dbReference>
<evidence type="ECO:0000256" key="3">
    <source>
        <dbReference type="ARBA" id="ARBA00023235"/>
    </source>
</evidence>
<dbReference type="AlphaFoldDB" id="A0A2U3KQP9"/>
<dbReference type="SUPFAM" id="SSF55174">
    <property type="entry name" value="Alpha-L RNA-binding motif"/>
    <property type="match status" value="1"/>
</dbReference>
<organism evidence="7 8">
    <name type="scientific">Candidatus Sulfotelmatobacter kueseliae</name>
    <dbReference type="NCBI Taxonomy" id="2042962"/>
    <lineage>
        <taxon>Bacteria</taxon>
        <taxon>Pseudomonadati</taxon>
        <taxon>Acidobacteriota</taxon>
        <taxon>Terriglobia</taxon>
        <taxon>Terriglobales</taxon>
        <taxon>Candidatus Korobacteraceae</taxon>
        <taxon>Candidatus Sulfotelmatobacter</taxon>
    </lineage>
</organism>
<dbReference type="InterPro" id="IPR020103">
    <property type="entry name" value="PsdUridine_synth_cat_dom_sf"/>
</dbReference>
<dbReference type="GO" id="GO:0120159">
    <property type="term" value="F:rRNA pseudouridine synthase activity"/>
    <property type="evidence" value="ECO:0007669"/>
    <property type="project" value="UniProtKB-ARBA"/>
</dbReference>
<name>A0A2U3KQP9_9BACT</name>
<dbReference type="Gene3D" id="3.30.70.580">
    <property type="entry name" value="Pseudouridine synthase I, catalytic domain, N-terminal subdomain"/>
    <property type="match status" value="1"/>
</dbReference>
<dbReference type="PANTHER" id="PTHR47683">
    <property type="entry name" value="PSEUDOURIDINE SYNTHASE FAMILY PROTEIN-RELATED"/>
    <property type="match status" value="1"/>
</dbReference>
<dbReference type="CDD" id="cd00165">
    <property type="entry name" value="S4"/>
    <property type="match status" value="1"/>
</dbReference>
<dbReference type="EC" id="5.4.99.-" evidence="5"/>
<evidence type="ECO:0000256" key="4">
    <source>
        <dbReference type="PROSITE-ProRule" id="PRU00182"/>
    </source>
</evidence>
<dbReference type="GO" id="GO:0000455">
    <property type="term" value="P:enzyme-directed rRNA pseudouridine synthesis"/>
    <property type="evidence" value="ECO:0007669"/>
    <property type="project" value="UniProtKB-ARBA"/>
</dbReference>
<dbReference type="Gene3D" id="3.30.70.1560">
    <property type="entry name" value="Alpha-L RNA-binding motif"/>
    <property type="match status" value="1"/>
</dbReference>
<feature type="domain" description="RNA-binding S4" evidence="6">
    <location>
        <begin position="4"/>
        <end position="73"/>
    </location>
</feature>
<evidence type="ECO:0000259" key="6">
    <source>
        <dbReference type="SMART" id="SM00363"/>
    </source>
</evidence>
<keyword evidence="3 5" id="KW-0413">Isomerase</keyword>
<dbReference type="PROSITE" id="PS01149">
    <property type="entry name" value="PSI_RSU"/>
    <property type="match status" value="1"/>
</dbReference>
<dbReference type="Proteomes" id="UP000238701">
    <property type="component" value="Unassembled WGS sequence"/>
</dbReference>
<dbReference type="InterPro" id="IPR020094">
    <property type="entry name" value="TruA/RsuA/RluB/E/F_N"/>
</dbReference>
<dbReference type="EMBL" id="OMOD01000135">
    <property type="protein sequence ID" value="SPF41971.1"/>
    <property type="molecule type" value="Genomic_DNA"/>
</dbReference>
<dbReference type="Pfam" id="PF01479">
    <property type="entry name" value="S4"/>
    <property type="match status" value="1"/>
</dbReference>